<keyword evidence="3" id="KW-1185">Reference proteome</keyword>
<dbReference type="Proteomes" id="UP000282674">
    <property type="component" value="Unassembled WGS sequence"/>
</dbReference>
<proteinExistence type="predicted"/>
<accession>A0A3M2M506</accession>
<dbReference type="AlphaFoldDB" id="A0A3M2M506"/>
<evidence type="ECO:0000313" key="2">
    <source>
        <dbReference type="EMBL" id="RMI43903.1"/>
    </source>
</evidence>
<feature type="region of interest" description="Disordered" evidence="1">
    <location>
        <begin position="1"/>
        <end position="32"/>
    </location>
</feature>
<gene>
    <name evidence="2" type="ORF">EBO15_14465</name>
</gene>
<feature type="compositionally biased region" description="Polar residues" evidence="1">
    <location>
        <begin position="1"/>
        <end position="20"/>
    </location>
</feature>
<dbReference type="OrthoDB" id="3480712at2"/>
<name>A0A3M2M506_9ACTN</name>
<evidence type="ECO:0000256" key="1">
    <source>
        <dbReference type="SAM" id="MobiDB-lite"/>
    </source>
</evidence>
<comment type="caution">
    <text evidence="2">The sequence shown here is derived from an EMBL/GenBank/DDBJ whole genome shotgun (WGS) entry which is preliminary data.</text>
</comment>
<dbReference type="EMBL" id="RFFG01000022">
    <property type="protein sequence ID" value="RMI43903.1"/>
    <property type="molecule type" value="Genomic_DNA"/>
</dbReference>
<dbReference type="RefSeq" id="WP_122194901.1">
    <property type="nucleotide sequence ID" value="NZ_JBHSKC010000035.1"/>
</dbReference>
<sequence>MSHQPQASTTTSLIPASDPSNHPPLDSVEADSIRRPPRQRLLHSIARPLHCGIDGSFAADWLRTAFAEALIEDERLPDVVTTHHDLALILRGHRADGTNGAFDGRLSVFDTLEDSIEHLEAKADRVRAGLPVPTTIWVTTLGDNTDVIHQTIDYWAGLDLIALLRGHWPHGPNRRPHPAHWPTTITHAFSAQPLQDALAALQPPS</sequence>
<protein>
    <submittedName>
        <fullName evidence="2">Uncharacterized protein</fullName>
    </submittedName>
</protein>
<evidence type="ECO:0000313" key="3">
    <source>
        <dbReference type="Proteomes" id="UP000282674"/>
    </source>
</evidence>
<organism evidence="2 3">
    <name type="scientific">Actinomadura harenae</name>
    <dbReference type="NCBI Taxonomy" id="2483351"/>
    <lineage>
        <taxon>Bacteria</taxon>
        <taxon>Bacillati</taxon>
        <taxon>Actinomycetota</taxon>
        <taxon>Actinomycetes</taxon>
        <taxon>Streptosporangiales</taxon>
        <taxon>Thermomonosporaceae</taxon>
        <taxon>Actinomadura</taxon>
    </lineage>
</organism>
<reference evidence="2 3" key="1">
    <citation type="submission" date="2018-10" db="EMBL/GenBank/DDBJ databases">
        <title>Isolation from soil.</title>
        <authorList>
            <person name="Hu J."/>
        </authorList>
    </citation>
    <scope>NUCLEOTIDE SEQUENCE [LARGE SCALE GENOMIC DNA]</scope>
    <source>
        <strain evidence="2 3">NEAU-Ht49</strain>
    </source>
</reference>